<dbReference type="Proteomes" id="UP000315750">
    <property type="component" value="Chromosome"/>
</dbReference>
<name>A0A518AN60_9BACT</name>
<organism evidence="1 2">
    <name type="scientific">Aeoliella mucimassa</name>
    <dbReference type="NCBI Taxonomy" id="2527972"/>
    <lineage>
        <taxon>Bacteria</taxon>
        <taxon>Pseudomonadati</taxon>
        <taxon>Planctomycetota</taxon>
        <taxon>Planctomycetia</taxon>
        <taxon>Pirellulales</taxon>
        <taxon>Lacipirellulaceae</taxon>
        <taxon>Aeoliella</taxon>
    </lineage>
</organism>
<accession>A0A518AN60</accession>
<keyword evidence="2" id="KW-1185">Reference proteome</keyword>
<proteinExistence type="predicted"/>
<evidence type="ECO:0000313" key="1">
    <source>
        <dbReference type="EMBL" id="QDU56150.1"/>
    </source>
</evidence>
<protein>
    <recommendedName>
        <fullName evidence="3">HNH endonuclease 5 domain-containing protein</fullName>
    </recommendedName>
</protein>
<reference evidence="1 2" key="1">
    <citation type="submission" date="2019-02" db="EMBL/GenBank/DDBJ databases">
        <title>Deep-cultivation of Planctomycetes and their phenomic and genomic characterization uncovers novel biology.</title>
        <authorList>
            <person name="Wiegand S."/>
            <person name="Jogler M."/>
            <person name="Boedeker C."/>
            <person name="Pinto D."/>
            <person name="Vollmers J."/>
            <person name="Rivas-Marin E."/>
            <person name="Kohn T."/>
            <person name="Peeters S.H."/>
            <person name="Heuer A."/>
            <person name="Rast P."/>
            <person name="Oberbeckmann S."/>
            <person name="Bunk B."/>
            <person name="Jeske O."/>
            <person name="Meyerdierks A."/>
            <person name="Storesund J.E."/>
            <person name="Kallscheuer N."/>
            <person name="Luecker S."/>
            <person name="Lage O.M."/>
            <person name="Pohl T."/>
            <person name="Merkel B.J."/>
            <person name="Hornburger P."/>
            <person name="Mueller R.-W."/>
            <person name="Bruemmer F."/>
            <person name="Labrenz M."/>
            <person name="Spormann A.M."/>
            <person name="Op den Camp H."/>
            <person name="Overmann J."/>
            <person name="Amann R."/>
            <person name="Jetten M.S.M."/>
            <person name="Mascher T."/>
            <person name="Medema M.H."/>
            <person name="Devos D.P."/>
            <person name="Kaster A.-K."/>
            <person name="Ovreas L."/>
            <person name="Rohde M."/>
            <person name="Galperin M.Y."/>
            <person name="Jogler C."/>
        </authorList>
    </citation>
    <scope>NUCLEOTIDE SEQUENCE [LARGE SCALE GENOMIC DNA]</scope>
    <source>
        <strain evidence="1 2">Pan181</strain>
    </source>
</reference>
<evidence type="ECO:0000313" key="2">
    <source>
        <dbReference type="Proteomes" id="UP000315750"/>
    </source>
</evidence>
<gene>
    <name evidence="1" type="ORF">Pan181_23540</name>
</gene>
<dbReference type="EMBL" id="CP036278">
    <property type="protein sequence ID" value="QDU56150.1"/>
    <property type="molecule type" value="Genomic_DNA"/>
</dbReference>
<dbReference type="AlphaFoldDB" id="A0A518AN60"/>
<sequence>MHEKPCIYCGKVFDPFKGRGDHVLPSGLCGEFAKDIRFRGCCPGCNNAFSEFEQILAQATPLGYLRRYAPIRRRGRPIVLSQRGAKRSKAPQHTARPLGYDQLVKPRNDPRQVEPVNQITIIDEAGKQHSIELHEGMTAKTLSAKIKKLGIRNFRSIYCSVTEQSDNSCRDLLREAFPGMVFEDLPDSEPGESTVKGRIRFEYSTEADRAIAKIAFHYYLIHNQRGFDGSEPEFAAIRQYLWQGGDSTLFFNQAGPSFELPFGEDPSGVVRTPSNWCHVLLAHEVDAQVVVYMRLFAGPEHVGEEYHVTLGSIEGRIVLPSGTWGHIYHYDEERNDNYSGHIQSIKPEQLR</sequence>
<dbReference type="KEGG" id="amuc:Pan181_23540"/>
<evidence type="ECO:0008006" key="3">
    <source>
        <dbReference type="Google" id="ProtNLM"/>
    </source>
</evidence>